<evidence type="ECO:0000259" key="2">
    <source>
        <dbReference type="Pfam" id="PF06259"/>
    </source>
</evidence>
<evidence type="ECO:0000256" key="1">
    <source>
        <dbReference type="SAM" id="MobiDB-lite"/>
    </source>
</evidence>
<feature type="region of interest" description="Disordered" evidence="1">
    <location>
        <begin position="1"/>
        <end position="52"/>
    </location>
</feature>
<dbReference type="InterPro" id="IPR010427">
    <property type="entry name" value="DUF1023"/>
</dbReference>
<protein>
    <submittedName>
        <fullName evidence="3">Alpha/beta hydrolase</fullName>
    </submittedName>
</protein>
<feature type="domain" description="DUF1023" evidence="2">
    <location>
        <begin position="33"/>
        <end position="91"/>
    </location>
</feature>
<name>A0ABW6XP94_9ACTN</name>
<accession>A0ABW6XP94</accession>
<dbReference type="RefSeq" id="WP_078944906.1">
    <property type="nucleotide sequence ID" value="NZ_JBIBDZ010000003.1"/>
</dbReference>
<evidence type="ECO:0000313" key="4">
    <source>
        <dbReference type="Proteomes" id="UP001602370"/>
    </source>
</evidence>
<reference evidence="3 4" key="1">
    <citation type="submission" date="2024-10" db="EMBL/GenBank/DDBJ databases">
        <title>The Natural Products Discovery Center: Release of the First 8490 Sequenced Strains for Exploring Actinobacteria Biosynthetic Diversity.</title>
        <authorList>
            <person name="Kalkreuter E."/>
            <person name="Kautsar S.A."/>
            <person name="Yang D."/>
            <person name="Bader C.D."/>
            <person name="Teijaro C.N."/>
            <person name="Fluegel L."/>
            <person name="Davis C.M."/>
            <person name="Simpson J.R."/>
            <person name="Lauterbach L."/>
            <person name="Steele A.D."/>
            <person name="Gui C."/>
            <person name="Meng S."/>
            <person name="Li G."/>
            <person name="Viehrig K."/>
            <person name="Ye F."/>
            <person name="Su P."/>
            <person name="Kiefer A.F."/>
            <person name="Nichols A."/>
            <person name="Cepeda A.J."/>
            <person name="Yan W."/>
            <person name="Fan B."/>
            <person name="Jiang Y."/>
            <person name="Adhikari A."/>
            <person name="Zheng C.-J."/>
            <person name="Schuster L."/>
            <person name="Cowan T.M."/>
            <person name="Smanski M.J."/>
            <person name="Chevrette M.G."/>
            <person name="De Carvalho L.P.S."/>
            <person name="Shen B."/>
        </authorList>
    </citation>
    <scope>NUCLEOTIDE SEQUENCE [LARGE SCALE GENOMIC DNA]</scope>
    <source>
        <strain evidence="3 4">NPDC012605</strain>
    </source>
</reference>
<keyword evidence="4" id="KW-1185">Reference proteome</keyword>
<dbReference type="Proteomes" id="UP001602370">
    <property type="component" value="Unassembled WGS sequence"/>
</dbReference>
<comment type="caution">
    <text evidence="3">The sequence shown here is derived from an EMBL/GenBank/DDBJ whole genome shotgun (WGS) entry which is preliminary data.</text>
</comment>
<gene>
    <name evidence="3" type="ORF">ACFY8C_13245</name>
</gene>
<dbReference type="GO" id="GO:0016787">
    <property type="term" value="F:hydrolase activity"/>
    <property type="evidence" value="ECO:0007669"/>
    <property type="project" value="UniProtKB-KW"/>
</dbReference>
<evidence type="ECO:0000313" key="3">
    <source>
        <dbReference type="EMBL" id="MFF5919306.1"/>
    </source>
</evidence>
<dbReference type="EMBL" id="JBIBDZ010000003">
    <property type="protein sequence ID" value="MFF5919306.1"/>
    <property type="molecule type" value="Genomic_DNA"/>
</dbReference>
<keyword evidence="3" id="KW-0378">Hydrolase</keyword>
<dbReference type="Pfam" id="PF06259">
    <property type="entry name" value="Abhydrolase_8"/>
    <property type="match status" value="1"/>
</dbReference>
<sequence length="130" mass="13175">MGEPGGAGGAASPPDPDSTGRFRSWTSGFRPPDDAGTLRDFTGGLRASHQGEPTHLTVVGRSYGSMMVGTADSGGKGLGADDMIVVGSPGLVRAWRTRAASSPSSAPPASCRPTPSSRSSDLVRPPGRQP</sequence>
<organism evidence="3 4">
    <name type="scientific">Streptomyces flavochromogenes</name>
    <dbReference type="NCBI Taxonomy" id="68199"/>
    <lineage>
        <taxon>Bacteria</taxon>
        <taxon>Bacillati</taxon>
        <taxon>Actinomycetota</taxon>
        <taxon>Actinomycetes</taxon>
        <taxon>Kitasatosporales</taxon>
        <taxon>Streptomycetaceae</taxon>
        <taxon>Streptomyces</taxon>
    </lineage>
</organism>
<proteinExistence type="predicted"/>
<feature type="region of interest" description="Disordered" evidence="1">
    <location>
        <begin position="96"/>
        <end position="130"/>
    </location>
</feature>
<feature type="compositionally biased region" description="Low complexity" evidence="1">
    <location>
        <begin position="96"/>
        <end position="120"/>
    </location>
</feature>